<evidence type="ECO:0000256" key="1">
    <source>
        <dbReference type="ARBA" id="ARBA00022801"/>
    </source>
</evidence>
<dbReference type="PANTHER" id="PTHR43546">
    <property type="entry name" value="UPF0173 METAL-DEPENDENT HYDROLASE MJ1163-RELATED"/>
    <property type="match status" value="1"/>
</dbReference>
<dbReference type="PANTHER" id="PTHR43546:SF9">
    <property type="entry name" value="L-ASCORBATE-6-PHOSPHATE LACTONASE ULAG-RELATED"/>
    <property type="match status" value="1"/>
</dbReference>
<keyword evidence="1" id="KW-0378">Hydrolase</keyword>
<feature type="domain" description="Metallo-beta-lactamase" evidence="2">
    <location>
        <begin position="17"/>
        <end position="207"/>
    </location>
</feature>
<organism evidence="3 4">
    <name type="scientific">Pontibacter arcticus</name>
    <dbReference type="NCBI Taxonomy" id="2080288"/>
    <lineage>
        <taxon>Bacteria</taxon>
        <taxon>Pseudomonadati</taxon>
        <taxon>Bacteroidota</taxon>
        <taxon>Cytophagia</taxon>
        <taxon>Cytophagales</taxon>
        <taxon>Hymenobacteraceae</taxon>
        <taxon>Pontibacter</taxon>
    </lineage>
</organism>
<dbReference type="Pfam" id="PF23023">
    <property type="entry name" value="Anti-Pycsar_Apyc1"/>
    <property type="match status" value="1"/>
</dbReference>
<proteinExistence type="predicted"/>
<evidence type="ECO:0000259" key="2">
    <source>
        <dbReference type="SMART" id="SM00849"/>
    </source>
</evidence>
<comment type="caution">
    <text evidence="3">The sequence shown here is derived from an EMBL/GenBank/DDBJ whole genome shotgun (WGS) entry which is preliminary data.</text>
</comment>
<keyword evidence="4" id="KW-1185">Reference proteome</keyword>
<dbReference type="AlphaFoldDB" id="A0A364RCM5"/>
<protein>
    <submittedName>
        <fullName evidence="3">Ribonuclease Z</fullName>
    </submittedName>
</protein>
<sequence length="230" mass="26538">MQIKFLGTGGAFDTDYLNSAAILEFRSLNLLLDCGFTVYPALVQKNLLHKVDHILLTHLHNDHSGSLANLLLHKSILDGAKRPLILYPNEQFKQQLYTFLEIQLKDPDKYAEFVPLDQFEGITAVDTYAYHSEGYQTFSYIFDSEESRLVYSGDLAKPEILFNKLERMPPKRTCVFHDITFEADNTGHTYYKKLLPYMNGVDMFGYHCDPTKSPDDNPIRLVFYQQDFMA</sequence>
<dbReference type="EMBL" id="QMDV01000003">
    <property type="protein sequence ID" value="RAU82098.1"/>
    <property type="molecule type" value="Genomic_DNA"/>
</dbReference>
<gene>
    <name evidence="3" type="ORF">DP923_09805</name>
</gene>
<dbReference type="RefSeq" id="WP_112305691.1">
    <property type="nucleotide sequence ID" value="NZ_QMDV01000003.1"/>
</dbReference>
<dbReference type="Gene3D" id="3.60.15.10">
    <property type="entry name" value="Ribonuclease Z/Hydroxyacylglutathione hydrolase-like"/>
    <property type="match status" value="1"/>
</dbReference>
<accession>A0A364RCM5</accession>
<dbReference type="InterPro" id="IPR001279">
    <property type="entry name" value="Metallo-B-lactamas"/>
</dbReference>
<reference evidence="3 4" key="1">
    <citation type="submission" date="2018-06" db="EMBL/GenBank/DDBJ databases">
        <authorList>
            <person name="Liu Z.-W."/>
        </authorList>
    </citation>
    <scope>NUCLEOTIDE SEQUENCE [LARGE SCALE GENOMIC DNA]</scope>
    <source>
        <strain evidence="3 4">2b14</strain>
    </source>
</reference>
<dbReference type="SMART" id="SM00849">
    <property type="entry name" value="Lactamase_B"/>
    <property type="match status" value="1"/>
</dbReference>
<dbReference type="InterPro" id="IPR036866">
    <property type="entry name" value="RibonucZ/Hydroxyglut_hydro"/>
</dbReference>
<evidence type="ECO:0000313" key="4">
    <source>
        <dbReference type="Proteomes" id="UP000251692"/>
    </source>
</evidence>
<reference evidence="3 4" key="2">
    <citation type="submission" date="2018-07" db="EMBL/GenBank/DDBJ databases">
        <title>Pontibacter sp. 2b14 genomic sequence and assembly.</title>
        <authorList>
            <person name="Du Z.-J."/>
        </authorList>
    </citation>
    <scope>NUCLEOTIDE SEQUENCE [LARGE SCALE GENOMIC DNA]</scope>
    <source>
        <strain evidence="3 4">2b14</strain>
    </source>
</reference>
<evidence type="ECO:0000313" key="3">
    <source>
        <dbReference type="EMBL" id="RAU82098.1"/>
    </source>
</evidence>
<dbReference type="Proteomes" id="UP000251692">
    <property type="component" value="Unassembled WGS sequence"/>
</dbReference>
<dbReference type="GO" id="GO:0016787">
    <property type="term" value="F:hydrolase activity"/>
    <property type="evidence" value="ECO:0007669"/>
    <property type="project" value="UniProtKB-KW"/>
</dbReference>
<name>A0A364RCM5_9BACT</name>
<dbReference type="OrthoDB" id="9800940at2"/>
<dbReference type="InterPro" id="IPR050114">
    <property type="entry name" value="UPF0173_UPF0282_UlaG_hydrolase"/>
</dbReference>
<dbReference type="SUPFAM" id="SSF56281">
    <property type="entry name" value="Metallo-hydrolase/oxidoreductase"/>
    <property type="match status" value="1"/>
</dbReference>